<dbReference type="GO" id="GO:0000976">
    <property type="term" value="F:transcription cis-regulatory region binding"/>
    <property type="evidence" value="ECO:0007669"/>
    <property type="project" value="TreeGrafter"/>
</dbReference>
<sequence length="459" mass="50928">MNLQIAAALPPSPLAFAESVHFVQCYSGVLARVLSIYDGLSSPFRAAALSTWRRSSLLFSAFKFFVGIYRVGCGSNSRLRLAMDEARLETLNQLSANLSSVTSHLTAQNLDVLLVINSFGLSSSWYDLSDLGLEHYTVAATIVRVGHGITPRHCRFFKEFLVYWWMMLSFACGSGSHRTPEPPTLSPRSSTEPRMPHPLTGVSPESQLLLGMVARLVFSHRRMVLEQDTTSAEAAVRSLANVKMARHLEHELVSLQFPSADLILDPGDPHTSVQDLLNIARAYRVSGLLLLYHAHPDLLTDRSYRDASLHAVKPALSGLEQRRCLRSLAFDVLQLLQQISPTSGTRTIEAILLVIVSGELSLKKDGALLPTDLATINVISHGQSSAKSGDISEAGIRRAVLQARALVIARFERIQAMLPFNTIRRMMSLVFETWQLMDSGFNVSWVDLMIKNKWEFLMI</sequence>
<reference evidence="4 5" key="1">
    <citation type="submission" date="2013-03" db="EMBL/GenBank/DDBJ databases">
        <title>The Genome Sequence of Cladophialophora yegresii CBS 114405.</title>
        <authorList>
            <consortium name="The Broad Institute Genomics Platform"/>
            <person name="Cuomo C."/>
            <person name="de Hoog S."/>
            <person name="Gorbushina A."/>
            <person name="Walker B."/>
            <person name="Young S.K."/>
            <person name="Zeng Q."/>
            <person name="Gargeya S."/>
            <person name="Fitzgerald M."/>
            <person name="Haas B."/>
            <person name="Abouelleil A."/>
            <person name="Allen A.W."/>
            <person name="Alvarado L."/>
            <person name="Arachchi H.M."/>
            <person name="Berlin A.M."/>
            <person name="Chapman S.B."/>
            <person name="Gainer-Dewar J."/>
            <person name="Goldberg J."/>
            <person name="Griggs A."/>
            <person name="Gujja S."/>
            <person name="Hansen M."/>
            <person name="Howarth C."/>
            <person name="Imamovic A."/>
            <person name="Ireland A."/>
            <person name="Larimer J."/>
            <person name="McCowan C."/>
            <person name="Murphy C."/>
            <person name="Pearson M."/>
            <person name="Poon T.W."/>
            <person name="Priest M."/>
            <person name="Roberts A."/>
            <person name="Saif S."/>
            <person name="Shea T."/>
            <person name="Sisk P."/>
            <person name="Sykes S."/>
            <person name="Wortman J."/>
            <person name="Nusbaum C."/>
            <person name="Birren B."/>
        </authorList>
    </citation>
    <scope>NUCLEOTIDE SEQUENCE [LARGE SCALE GENOMIC DNA]</scope>
    <source>
        <strain evidence="4 5">CBS 114405</strain>
    </source>
</reference>
<feature type="region of interest" description="Disordered" evidence="3">
    <location>
        <begin position="177"/>
        <end position="200"/>
    </location>
</feature>
<dbReference type="GO" id="GO:0005634">
    <property type="term" value="C:nucleus"/>
    <property type="evidence" value="ECO:0007669"/>
    <property type="project" value="UniProtKB-SubCell"/>
</dbReference>
<dbReference type="Proteomes" id="UP000019473">
    <property type="component" value="Unassembled WGS sequence"/>
</dbReference>
<evidence type="ECO:0008006" key="6">
    <source>
        <dbReference type="Google" id="ProtNLM"/>
    </source>
</evidence>
<dbReference type="PANTHER" id="PTHR37534">
    <property type="entry name" value="TRANSCRIPTIONAL ACTIVATOR PROTEIN UGA3"/>
    <property type="match status" value="1"/>
</dbReference>
<evidence type="ECO:0000256" key="2">
    <source>
        <dbReference type="ARBA" id="ARBA00023242"/>
    </source>
</evidence>
<evidence type="ECO:0000313" key="4">
    <source>
        <dbReference type="EMBL" id="EXJ63675.1"/>
    </source>
</evidence>
<dbReference type="STRING" id="1182544.W9WFA5"/>
<protein>
    <recommendedName>
        <fullName evidence="6">Transcription factor domain-containing protein</fullName>
    </recommendedName>
</protein>
<dbReference type="eggNOG" id="ENOG502SIJF">
    <property type="taxonomic scope" value="Eukaryota"/>
</dbReference>
<dbReference type="AlphaFoldDB" id="W9WFA5"/>
<keyword evidence="2" id="KW-0539">Nucleus</keyword>
<dbReference type="GO" id="GO:0003700">
    <property type="term" value="F:DNA-binding transcription factor activity"/>
    <property type="evidence" value="ECO:0007669"/>
    <property type="project" value="TreeGrafter"/>
</dbReference>
<comment type="caution">
    <text evidence="4">The sequence shown here is derived from an EMBL/GenBank/DDBJ whole genome shotgun (WGS) entry which is preliminary data.</text>
</comment>
<dbReference type="OrthoDB" id="4835445at2759"/>
<accession>W9WFA5</accession>
<dbReference type="PANTHER" id="PTHR37534:SF11">
    <property type="entry name" value="ZN(II)2CYS6 TRANSCRIPTION FACTOR (EUROFUNG)"/>
    <property type="match status" value="1"/>
</dbReference>
<dbReference type="GeneID" id="19174627"/>
<name>W9WFA5_9EURO</name>
<dbReference type="InterPro" id="IPR021858">
    <property type="entry name" value="Fun_TF"/>
</dbReference>
<dbReference type="HOGENOM" id="CLU_014597_2_1_1"/>
<dbReference type="EMBL" id="AMGW01000001">
    <property type="protein sequence ID" value="EXJ63675.1"/>
    <property type="molecule type" value="Genomic_DNA"/>
</dbReference>
<proteinExistence type="predicted"/>
<evidence type="ECO:0000313" key="5">
    <source>
        <dbReference type="Proteomes" id="UP000019473"/>
    </source>
</evidence>
<evidence type="ECO:0000256" key="3">
    <source>
        <dbReference type="SAM" id="MobiDB-lite"/>
    </source>
</evidence>
<gene>
    <name evidence="4" type="ORF">A1O7_00010</name>
</gene>
<keyword evidence="5" id="KW-1185">Reference proteome</keyword>
<dbReference type="RefSeq" id="XP_007752242.1">
    <property type="nucleotide sequence ID" value="XM_007754052.1"/>
</dbReference>
<evidence type="ECO:0000256" key="1">
    <source>
        <dbReference type="ARBA" id="ARBA00004123"/>
    </source>
</evidence>
<dbReference type="GO" id="GO:0045944">
    <property type="term" value="P:positive regulation of transcription by RNA polymerase II"/>
    <property type="evidence" value="ECO:0007669"/>
    <property type="project" value="TreeGrafter"/>
</dbReference>
<organism evidence="4 5">
    <name type="scientific">Cladophialophora yegresii CBS 114405</name>
    <dbReference type="NCBI Taxonomy" id="1182544"/>
    <lineage>
        <taxon>Eukaryota</taxon>
        <taxon>Fungi</taxon>
        <taxon>Dikarya</taxon>
        <taxon>Ascomycota</taxon>
        <taxon>Pezizomycotina</taxon>
        <taxon>Eurotiomycetes</taxon>
        <taxon>Chaetothyriomycetidae</taxon>
        <taxon>Chaetothyriales</taxon>
        <taxon>Herpotrichiellaceae</taxon>
        <taxon>Cladophialophora</taxon>
    </lineage>
</organism>
<dbReference type="VEuPathDB" id="FungiDB:A1O7_00010"/>
<dbReference type="Pfam" id="PF11951">
    <property type="entry name" value="Fungal_trans_2"/>
    <property type="match status" value="2"/>
</dbReference>
<comment type="subcellular location">
    <subcellularLocation>
        <location evidence="1">Nucleus</location>
    </subcellularLocation>
</comment>